<organism evidence="2 3">
    <name type="scientific">Segniliparus rugosus (strain ATCC BAA-974 / DSM 45345 / CCUG 50838 / CIP 108380 / JCM 13579 / CDC 945)</name>
    <dbReference type="NCBI Taxonomy" id="679197"/>
    <lineage>
        <taxon>Bacteria</taxon>
        <taxon>Bacillati</taxon>
        <taxon>Actinomycetota</taxon>
        <taxon>Actinomycetes</taxon>
        <taxon>Mycobacteriales</taxon>
        <taxon>Segniliparaceae</taxon>
        <taxon>Segniliparus</taxon>
    </lineage>
</organism>
<evidence type="ECO:0000313" key="2">
    <source>
        <dbReference type="EMBL" id="EFV12148.1"/>
    </source>
</evidence>
<evidence type="ECO:0000256" key="1">
    <source>
        <dbReference type="SAM" id="MobiDB-lite"/>
    </source>
</evidence>
<dbReference type="EMBL" id="ACZI02000001">
    <property type="protein sequence ID" value="EFV12148.1"/>
    <property type="molecule type" value="Genomic_DNA"/>
</dbReference>
<reference evidence="2 3" key="1">
    <citation type="journal article" date="2011" name="Stand. Genomic Sci.">
        <title>High quality draft genome sequence of Segniliparus rugosus CDC 945(T)= (ATCC BAA-974(T)).</title>
        <authorList>
            <person name="Earl A.M."/>
            <person name="Desjardins C.A."/>
            <person name="Fitzgerald M.G."/>
            <person name="Arachchi H.M."/>
            <person name="Zeng Q."/>
            <person name="Mehta T."/>
            <person name="Griggs A."/>
            <person name="Birren B.W."/>
            <person name="Toney N.C."/>
            <person name="Carr J."/>
            <person name="Posey J."/>
            <person name="Butler W.R."/>
        </authorList>
    </citation>
    <scope>NUCLEOTIDE SEQUENCE [LARGE SCALE GENOMIC DNA]</scope>
    <source>
        <strain evidence="3">ATCC BAA-974 / DSM 45345 / CCUG 50838 / CIP 108380 / JCM 13579 / CDC 945</strain>
    </source>
</reference>
<protein>
    <submittedName>
        <fullName evidence="2">Uncharacterized protein</fullName>
    </submittedName>
</protein>
<dbReference type="eggNOG" id="COG3720">
    <property type="taxonomic scope" value="Bacteria"/>
</dbReference>
<gene>
    <name evidence="2" type="ORF">HMPREF9336_03004</name>
</gene>
<name>E5XU32_SEGRC</name>
<comment type="caution">
    <text evidence="2">The sequence shown here is derived from an EMBL/GenBank/DDBJ whole genome shotgun (WGS) entry which is preliminary data.</text>
</comment>
<accession>E5XU32</accession>
<sequence length="123" mass="13136">MRTPRRWCAPSTRSATSWRRSPANPAASQWSPTGTSRASGKVLPRTIVVSALNQRLIAESGQLCSSHHVAAALGFGALGLASAIELYDHNHRCVTVLTQTGPACGHLHQAWEAIAASLPDDER</sequence>
<dbReference type="Proteomes" id="UP000004816">
    <property type="component" value="Unassembled WGS sequence"/>
</dbReference>
<dbReference type="eggNOG" id="COG0069">
    <property type="taxonomic scope" value="Bacteria"/>
</dbReference>
<dbReference type="AlphaFoldDB" id="E5XU32"/>
<feature type="compositionally biased region" description="Polar residues" evidence="1">
    <location>
        <begin position="26"/>
        <end position="38"/>
    </location>
</feature>
<dbReference type="HOGENOM" id="CLU_2013678_0_0_11"/>
<evidence type="ECO:0000313" key="3">
    <source>
        <dbReference type="Proteomes" id="UP000004816"/>
    </source>
</evidence>
<feature type="region of interest" description="Disordered" evidence="1">
    <location>
        <begin position="1"/>
        <end position="39"/>
    </location>
</feature>
<proteinExistence type="predicted"/>
<keyword evidence="3" id="KW-1185">Reference proteome</keyword>